<dbReference type="FunFam" id="2.60.210.10:FF:000009">
    <property type="entry name" value="Meprin A subunit"/>
    <property type="match status" value="1"/>
</dbReference>
<dbReference type="PROSITE" id="PS51864">
    <property type="entry name" value="ASTACIN"/>
    <property type="match status" value="1"/>
</dbReference>
<organism evidence="5">
    <name type="scientific">Cyprinus carpio</name>
    <name type="common">Common carp</name>
    <dbReference type="NCBI Taxonomy" id="7962"/>
    <lineage>
        <taxon>Eukaryota</taxon>
        <taxon>Metazoa</taxon>
        <taxon>Chordata</taxon>
        <taxon>Craniata</taxon>
        <taxon>Vertebrata</taxon>
        <taxon>Euteleostomi</taxon>
        <taxon>Actinopterygii</taxon>
        <taxon>Neopterygii</taxon>
        <taxon>Teleostei</taxon>
        <taxon>Ostariophysi</taxon>
        <taxon>Cypriniformes</taxon>
        <taxon>Cyprinidae</taxon>
        <taxon>Cyprininae</taxon>
        <taxon>Cyprinus</taxon>
    </lineage>
</organism>
<dbReference type="RefSeq" id="XP_042596210.1">
    <property type="nucleotide sequence ID" value="XM_042740276.1"/>
</dbReference>
<keyword evidence="2" id="KW-1133">Transmembrane helix</keyword>
<dbReference type="PROSITE" id="PS50060">
    <property type="entry name" value="MAM_2"/>
    <property type="match status" value="1"/>
</dbReference>
<dbReference type="CDD" id="cd06263">
    <property type="entry name" value="MAM"/>
    <property type="match status" value="1"/>
</dbReference>
<keyword evidence="2" id="KW-0472">Membrane</keyword>
<keyword evidence="1" id="KW-0862">Zinc</keyword>
<accession>A0A9Q9X6X4</accession>
<dbReference type="SMART" id="SM00235">
    <property type="entry name" value="ZnMc"/>
    <property type="match status" value="1"/>
</dbReference>
<protein>
    <submittedName>
        <fullName evidence="5">Meprin A subunit beta-like</fullName>
    </submittedName>
</protein>
<feature type="binding site" evidence="1">
    <location>
        <position position="195"/>
    </location>
    <ligand>
        <name>Zn(2+)</name>
        <dbReference type="ChEBI" id="CHEBI:29105"/>
        <note>catalytic</note>
    </ligand>
</feature>
<dbReference type="PANTHER" id="PTHR10127">
    <property type="entry name" value="DISCOIDIN, CUB, EGF, LAMININ , AND ZINC METALLOPROTEASE DOMAIN CONTAINING"/>
    <property type="match status" value="1"/>
</dbReference>
<dbReference type="InterPro" id="IPR001506">
    <property type="entry name" value="Peptidase_M12A"/>
</dbReference>
<dbReference type="InterPro" id="IPR002083">
    <property type="entry name" value="MATH/TRAF_dom"/>
</dbReference>
<evidence type="ECO:0000256" key="1">
    <source>
        <dbReference type="PROSITE-ProRule" id="PRU01211"/>
    </source>
</evidence>
<evidence type="ECO:0000256" key="2">
    <source>
        <dbReference type="SAM" id="Phobius"/>
    </source>
</evidence>
<dbReference type="InterPro" id="IPR006026">
    <property type="entry name" value="Peptidase_Metallo"/>
</dbReference>
<dbReference type="GO" id="GO:0008270">
    <property type="term" value="F:zinc ion binding"/>
    <property type="evidence" value="ECO:0007669"/>
    <property type="project" value="UniProtKB-UniRule"/>
</dbReference>
<feature type="domain" description="Peptidase M12A" evidence="4">
    <location>
        <begin position="104"/>
        <end position="292"/>
    </location>
</feature>
<comment type="cofactor">
    <cofactor evidence="1">
        <name>Zn(2+)</name>
        <dbReference type="ChEBI" id="CHEBI:29105"/>
    </cofactor>
    <text evidence="1">Binds 1 zinc ion per subunit.</text>
</comment>
<feature type="transmembrane region" description="Helical" evidence="2">
    <location>
        <begin position="224"/>
        <end position="242"/>
    </location>
</feature>
<gene>
    <name evidence="5" type="primary">LOC109068124</name>
</gene>
<comment type="caution">
    <text evidence="1">Lacks conserved residue(s) required for the propagation of feature annotation.</text>
</comment>
<dbReference type="SMART" id="SM00137">
    <property type="entry name" value="MAM"/>
    <property type="match status" value="1"/>
</dbReference>
<evidence type="ECO:0000313" key="5">
    <source>
        <dbReference type="RefSeq" id="XP_042596210.1"/>
    </source>
</evidence>
<dbReference type="GO" id="GO:0004222">
    <property type="term" value="F:metalloendopeptidase activity"/>
    <property type="evidence" value="ECO:0007669"/>
    <property type="project" value="InterPro"/>
</dbReference>
<evidence type="ECO:0000259" key="4">
    <source>
        <dbReference type="PROSITE" id="PS51864"/>
    </source>
</evidence>
<evidence type="ECO:0000259" key="3">
    <source>
        <dbReference type="PROSITE" id="PS50060"/>
    </source>
</evidence>
<dbReference type="GeneID" id="109068124"/>
<dbReference type="KEGG" id="ccar:109068124"/>
<keyword evidence="1" id="KW-0479">Metal-binding</keyword>
<dbReference type="Pfam" id="PF22486">
    <property type="entry name" value="MATH_2"/>
    <property type="match status" value="1"/>
</dbReference>
<keyword evidence="2" id="KW-0812">Transmembrane</keyword>
<reference evidence="5" key="1">
    <citation type="submission" date="2025-08" db="UniProtKB">
        <authorList>
            <consortium name="RefSeq"/>
        </authorList>
    </citation>
    <scope>IDENTIFICATION</scope>
    <source>
        <tissue evidence="5">Muscle</tissue>
    </source>
</reference>
<feature type="binding site" evidence="1">
    <location>
        <position position="205"/>
    </location>
    <ligand>
        <name>Zn(2+)</name>
        <dbReference type="ChEBI" id="CHEBI:29105"/>
        <note>catalytic</note>
    </ligand>
</feature>
<name>A0A9Q9X6X4_CYPCA</name>
<proteinExistence type="predicted"/>
<dbReference type="PANTHER" id="PTHR10127:SF903">
    <property type="entry name" value="MEPRIN A SUBUNIT"/>
    <property type="match status" value="1"/>
</dbReference>
<feature type="binding site" evidence="1">
    <location>
        <position position="199"/>
    </location>
    <ligand>
        <name>Zn(2+)</name>
        <dbReference type="ChEBI" id="CHEBI:29105"/>
        <note>catalytic</note>
    </ligand>
</feature>
<dbReference type="Pfam" id="PF00629">
    <property type="entry name" value="MAM"/>
    <property type="match status" value="1"/>
</dbReference>
<dbReference type="AlphaFoldDB" id="A0A9Q9X6X4"/>
<sequence>MCLITSNCFCAVENCWAKLSTASPKRPVWEIGESQEAVLVGLPHICQVKMHFCISLLLSLALAFCPASSMPPPDTVGINEEWKDIPDINKDLREGDIVVPNRRNAILGNQYRWNISIPYELSVNLSLNYKGVILRAFEQFRLKSCIDFKPRAAENISYISVESRDGCWTYIGRAFAGAQTLSIGDGCGIKAFIEHLFLHALGFLHEHTRYDRDDYVTINFKNIITGYSVIFIFFFFILYDYYSVMHYDKNALSNGNGSTIITKYPEFEDVIGQLLGMSEYDVIKLNKLYKCNSSISFLDHCSFDDASLCQMSVCSAADYGWQRVKSVSGINVTDHTYLGKDQNGTSFFMHFSTKARNQGDASRLESKKTTPKRYCKVQCLQFYYYHSGHVSDQLNIWIQEYQNEADSRGTLRLMDQITEPPGNYWKLHHVPLNANKTFRVVFEARKGAGNSSGGFSLDDINISETECPHTWQIRDFEKVLNNSVSGTLMFSPLFYSSDGYRFQAGLSVYQNYLSIFVRLVSGVYDDQLQWPCPWRQITFQMLDQNAHIQKRMSSEKSFTTDPSLIHSNVSVWDHPRKTGTRVIIGNETIYVGRFVGYQYAIMKEDLTKREFIKGGDIIFLFTLQDISELLQKNSLPCPKVTVKNFNISFNAAFKQGPCATSDCLGIFCTSSTSYVNLLVVCFHLVLNW</sequence>
<dbReference type="GO" id="GO:0016020">
    <property type="term" value="C:membrane"/>
    <property type="evidence" value="ECO:0007669"/>
    <property type="project" value="InterPro"/>
</dbReference>
<dbReference type="InterPro" id="IPR000998">
    <property type="entry name" value="MAM_dom"/>
</dbReference>
<dbReference type="Proteomes" id="UP001155660">
    <property type="component" value="Chromosome B16"/>
</dbReference>
<dbReference type="GO" id="GO:0006508">
    <property type="term" value="P:proteolysis"/>
    <property type="evidence" value="ECO:0007669"/>
    <property type="project" value="InterPro"/>
</dbReference>
<dbReference type="OrthoDB" id="291007at2759"/>
<dbReference type="Pfam" id="PF01400">
    <property type="entry name" value="Astacin"/>
    <property type="match status" value="1"/>
</dbReference>
<feature type="domain" description="MAM" evidence="3">
    <location>
        <begin position="299"/>
        <end position="469"/>
    </location>
</feature>